<reference evidence="1 2" key="1">
    <citation type="submission" date="2019-11" db="EMBL/GenBank/DDBJ databases">
        <title>Whole-genome sequence of the anaerobic purple sulfur bacterium Allochromatium palmeri DSM 15591.</title>
        <authorList>
            <person name="Kyndt J.A."/>
            <person name="Meyer T.E."/>
        </authorList>
    </citation>
    <scope>NUCLEOTIDE SEQUENCE [LARGE SCALE GENOMIC DNA]</scope>
    <source>
        <strain evidence="1 2">DSM 15591</strain>
    </source>
</reference>
<dbReference type="EMBL" id="WNKT01000009">
    <property type="protein sequence ID" value="MTW20689.1"/>
    <property type="molecule type" value="Genomic_DNA"/>
</dbReference>
<comment type="caution">
    <text evidence="1">The sequence shown here is derived from an EMBL/GenBank/DDBJ whole genome shotgun (WGS) entry which is preliminary data.</text>
</comment>
<dbReference type="AlphaFoldDB" id="A0A6N8ECS0"/>
<accession>A0A6N8ECS0</accession>
<dbReference type="RefSeq" id="WP_155449282.1">
    <property type="nucleotide sequence ID" value="NZ_WNKT01000009.1"/>
</dbReference>
<proteinExistence type="predicted"/>
<dbReference type="Proteomes" id="UP000434044">
    <property type="component" value="Unassembled WGS sequence"/>
</dbReference>
<keyword evidence="2" id="KW-1185">Reference proteome</keyword>
<gene>
    <name evidence="1" type="ORF">GJ668_06215</name>
</gene>
<evidence type="ECO:0000313" key="1">
    <source>
        <dbReference type="EMBL" id="MTW20689.1"/>
    </source>
</evidence>
<organism evidence="1 2">
    <name type="scientific">Allochromatium palmeri</name>
    <dbReference type="NCBI Taxonomy" id="231048"/>
    <lineage>
        <taxon>Bacteria</taxon>
        <taxon>Pseudomonadati</taxon>
        <taxon>Pseudomonadota</taxon>
        <taxon>Gammaproteobacteria</taxon>
        <taxon>Chromatiales</taxon>
        <taxon>Chromatiaceae</taxon>
        <taxon>Allochromatium</taxon>
    </lineage>
</organism>
<sequence length="50" mass="5731">MEWSQVLEDSVLKDLPYKIELNEDGHIVMSSSLESSRATLESRPVDGYFE</sequence>
<name>A0A6N8ECS0_9GAMM</name>
<evidence type="ECO:0000313" key="2">
    <source>
        <dbReference type="Proteomes" id="UP000434044"/>
    </source>
</evidence>
<protein>
    <submittedName>
        <fullName evidence="1">Uncharacterized protein</fullName>
    </submittedName>
</protein>